<dbReference type="InterPro" id="IPR007197">
    <property type="entry name" value="rSAM"/>
</dbReference>
<evidence type="ECO:0000313" key="12">
    <source>
        <dbReference type="Proteomes" id="UP000051012"/>
    </source>
</evidence>
<keyword evidence="7" id="KW-0408">Iron</keyword>
<dbReference type="SFLD" id="SFLDG01123">
    <property type="entry name" value="methyltransferase_(Class_B)"/>
    <property type="match status" value="1"/>
</dbReference>
<keyword evidence="6" id="KW-0479">Metal-binding</keyword>
<comment type="caution">
    <text evidence="11">The sequence shown here is derived from an EMBL/GenBank/DDBJ whole genome shotgun (WGS) entry which is preliminary data.</text>
</comment>
<comment type="cofactor">
    <cofactor evidence="1">
        <name>[4Fe-4S] cluster</name>
        <dbReference type="ChEBI" id="CHEBI:49883"/>
    </cofactor>
</comment>
<dbReference type="SFLD" id="SFLDS00029">
    <property type="entry name" value="Radical_SAM"/>
    <property type="match status" value="1"/>
</dbReference>
<dbReference type="InterPro" id="IPR034466">
    <property type="entry name" value="Methyltransferase_Class_B"/>
</dbReference>
<dbReference type="AlphaFoldDB" id="A0A0S7YHV9"/>
<gene>
    <name evidence="11" type="ORF">AMJ52_02000</name>
</gene>
<name>A0A0S7YHV9_UNCT6</name>
<dbReference type="InterPro" id="IPR051198">
    <property type="entry name" value="BchE-like"/>
</dbReference>
<dbReference type="Proteomes" id="UP000051012">
    <property type="component" value="Unassembled WGS sequence"/>
</dbReference>
<protein>
    <submittedName>
        <fullName evidence="11">Uncharacterized protein</fullName>
    </submittedName>
</protein>
<feature type="domain" description="Radical SAM core" evidence="10">
    <location>
        <begin position="156"/>
        <end position="372"/>
    </location>
</feature>
<dbReference type="CDD" id="cd01335">
    <property type="entry name" value="Radical_SAM"/>
    <property type="match status" value="1"/>
</dbReference>
<evidence type="ECO:0000256" key="4">
    <source>
        <dbReference type="ARBA" id="ARBA00022679"/>
    </source>
</evidence>
<dbReference type="Gene3D" id="3.80.30.20">
    <property type="entry name" value="tm_1862 like domain"/>
    <property type="match status" value="1"/>
</dbReference>
<accession>A0A0S7YHV9</accession>
<dbReference type="CDD" id="cd02068">
    <property type="entry name" value="radical_SAM_B12_BD"/>
    <property type="match status" value="1"/>
</dbReference>
<keyword evidence="3" id="KW-0489">Methyltransferase</keyword>
<dbReference type="PROSITE" id="PS51918">
    <property type="entry name" value="RADICAL_SAM"/>
    <property type="match status" value="1"/>
</dbReference>
<feature type="domain" description="B12-binding" evidence="9">
    <location>
        <begin position="1"/>
        <end position="132"/>
    </location>
</feature>
<keyword evidence="5" id="KW-0949">S-adenosyl-L-methionine</keyword>
<keyword evidence="4" id="KW-0808">Transferase</keyword>
<dbReference type="InterPro" id="IPR023404">
    <property type="entry name" value="rSAM_horseshoe"/>
</dbReference>
<evidence type="ECO:0000313" key="11">
    <source>
        <dbReference type="EMBL" id="KPJ74083.1"/>
    </source>
</evidence>
<evidence type="ECO:0000256" key="8">
    <source>
        <dbReference type="ARBA" id="ARBA00023014"/>
    </source>
</evidence>
<dbReference type="SMART" id="SM00729">
    <property type="entry name" value="Elp3"/>
    <property type="match status" value="1"/>
</dbReference>
<dbReference type="InterPro" id="IPR020612">
    <property type="entry name" value="Methylthiotransferase_CS"/>
</dbReference>
<evidence type="ECO:0000256" key="6">
    <source>
        <dbReference type="ARBA" id="ARBA00022723"/>
    </source>
</evidence>
<evidence type="ECO:0000259" key="9">
    <source>
        <dbReference type="PROSITE" id="PS51332"/>
    </source>
</evidence>
<dbReference type="InterPro" id="IPR006158">
    <property type="entry name" value="Cobalamin-bd"/>
</dbReference>
<dbReference type="EMBL" id="LJNI01000016">
    <property type="protein sequence ID" value="KPJ74083.1"/>
    <property type="molecule type" value="Genomic_DNA"/>
</dbReference>
<dbReference type="InterPro" id="IPR006638">
    <property type="entry name" value="Elp3/MiaA/NifB-like_rSAM"/>
</dbReference>
<reference evidence="11 12" key="1">
    <citation type="journal article" date="2015" name="Microbiome">
        <title>Genomic resolution of linkages in carbon, nitrogen, and sulfur cycling among widespread estuary sediment bacteria.</title>
        <authorList>
            <person name="Baker B.J."/>
            <person name="Lazar C.S."/>
            <person name="Teske A.P."/>
            <person name="Dick G.J."/>
        </authorList>
    </citation>
    <scope>NUCLEOTIDE SEQUENCE [LARGE SCALE GENOMIC DNA]</scope>
    <source>
        <strain evidence="11">DG_78</strain>
    </source>
</reference>
<evidence type="ECO:0000259" key="10">
    <source>
        <dbReference type="PROSITE" id="PS51918"/>
    </source>
</evidence>
<dbReference type="PANTHER" id="PTHR43409:SF7">
    <property type="entry name" value="BLL1977 PROTEIN"/>
    <property type="match status" value="1"/>
</dbReference>
<dbReference type="Gene3D" id="3.40.50.280">
    <property type="entry name" value="Cobalamin-binding domain"/>
    <property type="match status" value="1"/>
</dbReference>
<dbReference type="Pfam" id="PF04055">
    <property type="entry name" value="Radical_SAM"/>
    <property type="match status" value="1"/>
</dbReference>
<dbReference type="GO" id="GO:0005829">
    <property type="term" value="C:cytosol"/>
    <property type="evidence" value="ECO:0007669"/>
    <property type="project" value="TreeGrafter"/>
</dbReference>
<organism evidence="11 12">
    <name type="scientific">candidate division TA06 bacterium DG_78</name>
    <dbReference type="NCBI Taxonomy" id="1703772"/>
    <lineage>
        <taxon>Bacteria</taxon>
        <taxon>Bacteria division TA06</taxon>
    </lineage>
</organism>
<dbReference type="PROSITE" id="PS51332">
    <property type="entry name" value="B12_BINDING"/>
    <property type="match status" value="1"/>
</dbReference>
<evidence type="ECO:0000256" key="7">
    <source>
        <dbReference type="ARBA" id="ARBA00023004"/>
    </source>
</evidence>
<keyword evidence="8" id="KW-0411">Iron-sulfur</keyword>
<dbReference type="SFLD" id="SFLDG01082">
    <property type="entry name" value="B12-binding_domain_containing"/>
    <property type="match status" value="1"/>
</dbReference>
<dbReference type="PANTHER" id="PTHR43409">
    <property type="entry name" value="ANAEROBIC MAGNESIUM-PROTOPORPHYRIN IX MONOMETHYL ESTER CYCLASE-RELATED"/>
    <property type="match status" value="1"/>
</dbReference>
<dbReference type="PATRIC" id="fig|1703772.3.peg.708"/>
<dbReference type="GO" id="GO:0051539">
    <property type="term" value="F:4 iron, 4 sulfur cluster binding"/>
    <property type="evidence" value="ECO:0007669"/>
    <property type="project" value="UniProtKB-KW"/>
</dbReference>
<dbReference type="SUPFAM" id="SSF102114">
    <property type="entry name" value="Radical SAM enzymes"/>
    <property type="match status" value="1"/>
</dbReference>
<dbReference type="Pfam" id="PF02310">
    <property type="entry name" value="B12-binding"/>
    <property type="match status" value="1"/>
</dbReference>
<dbReference type="InterPro" id="IPR058240">
    <property type="entry name" value="rSAM_sf"/>
</dbReference>
<evidence type="ECO:0000256" key="1">
    <source>
        <dbReference type="ARBA" id="ARBA00001966"/>
    </source>
</evidence>
<dbReference type="PROSITE" id="PS01278">
    <property type="entry name" value="MTTASE_RADICAL"/>
    <property type="match status" value="1"/>
</dbReference>
<keyword evidence="2" id="KW-0004">4Fe-4S</keyword>
<evidence type="ECO:0000256" key="5">
    <source>
        <dbReference type="ARBA" id="ARBA00022691"/>
    </source>
</evidence>
<sequence>MKLKLIAPAVVDEKKRGMQGRAFQLPPLSLATVAAATPEHVDVEIIDEAIEPVNYNCDADMVGVTALTRFAPHAYEIADRFKQRGVKVVMGGLHPSALPEEAIKHCDAVVIGEAEGIWSKLIKDFEKNRLKKFYKNKNFIDLSIVRSPRRDLFKKERYLFTHLIQTTRGCPFNCSFCSVTKFFGRTFRTRPVECVIKEIRDMKTKFLGFSDDNIFGNRIYARKLFSVLKYEGVIWMGQSSINIADDSELLRLAARSGCKGVFIGLESAECESLTQMNKGFLKPQKFKDSIARLHDEGIGILGAFVLGNDNEDTSIFQKTLEFAKKIKLDLAQFAILTPYPGTAIYNKLIKENRIFNFDWAKYDAGNAVFQPLKMTAEKLKEEVDKMWREFYRFDEVVLRLLKLGKRLPVQILPLLLLNFSFRKEIAATQNLPSPFTRGWVNA</sequence>
<dbReference type="GO" id="GO:0046872">
    <property type="term" value="F:metal ion binding"/>
    <property type="evidence" value="ECO:0007669"/>
    <property type="project" value="UniProtKB-KW"/>
</dbReference>
<dbReference type="GO" id="GO:0003824">
    <property type="term" value="F:catalytic activity"/>
    <property type="evidence" value="ECO:0007669"/>
    <property type="project" value="InterPro"/>
</dbReference>
<proteinExistence type="predicted"/>
<evidence type="ECO:0000256" key="3">
    <source>
        <dbReference type="ARBA" id="ARBA00022603"/>
    </source>
</evidence>
<dbReference type="GO" id="GO:0031419">
    <property type="term" value="F:cobalamin binding"/>
    <property type="evidence" value="ECO:0007669"/>
    <property type="project" value="InterPro"/>
</dbReference>
<evidence type="ECO:0000256" key="2">
    <source>
        <dbReference type="ARBA" id="ARBA00022485"/>
    </source>
</evidence>